<evidence type="ECO:0000313" key="7">
    <source>
        <dbReference type="EMBL" id="GGF49346.1"/>
    </source>
</evidence>
<accession>A0A917BMG1</accession>
<gene>
    <name evidence="7" type="ORF">GCM10011366_16550</name>
</gene>
<evidence type="ECO:0000256" key="5">
    <source>
        <dbReference type="SAM" id="MobiDB-lite"/>
    </source>
</evidence>
<comment type="similarity">
    <text evidence="1">Belongs to the bacterial solute-binding protein 9 family.</text>
</comment>
<sequence>MPFRSRLAALTALTIVPLTACSGPAQTGTDAGDDGGQVQLVASFYPVEYILGRLAGDRAEITTLTAAGVDPHDVELSPRTVGTIGSADLVVYASGMQPAVDDAVAQSGSGTTFDVVPAADLLALRETAEQHAEHSDDDQHGDDDQHSEDEHADEEESHDDHGHGAEDPHFWLDPVRYADVADAVAEELATVDPDGAQVYRANAAALREDLEKLDGELEAGLADCTSREVVTTHDAFGYLGHRYDLHLTGISGISPESEPSPARLAEVAAMVEADGLTTVYTEPLLGDAIARTLEVETGVAVLTLDPVEGITDASAGQDYLAVMRANLAALRQGQGCS</sequence>
<evidence type="ECO:0000256" key="2">
    <source>
        <dbReference type="ARBA" id="ARBA00022448"/>
    </source>
</evidence>
<evidence type="ECO:0000256" key="6">
    <source>
        <dbReference type="SAM" id="SignalP"/>
    </source>
</evidence>
<feature type="region of interest" description="Disordered" evidence="5">
    <location>
        <begin position="127"/>
        <end position="169"/>
    </location>
</feature>
<dbReference type="PANTHER" id="PTHR42953">
    <property type="entry name" value="HIGH-AFFINITY ZINC UPTAKE SYSTEM PROTEIN ZNUA-RELATED"/>
    <property type="match status" value="1"/>
</dbReference>
<dbReference type="GO" id="GO:0030001">
    <property type="term" value="P:metal ion transport"/>
    <property type="evidence" value="ECO:0007669"/>
    <property type="project" value="InterPro"/>
</dbReference>
<dbReference type="GO" id="GO:0046872">
    <property type="term" value="F:metal ion binding"/>
    <property type="evidence" value="ECO:0007669"/>
    <property type="project" value="InterPro"/>
</dbReference>
<keyword evidence="2" id="KW-0813">Transport</keyword>
<feature type="signal peptide" evidence="6">
    <location>
        <begin position="1"/>
        <end position="27"/>
    </location>
</feature>
<evidence type="ECO:0000256" key="1">
    <source>
        <dbReference type="ARBA" id="ARBA00011028"/>
    </source>
</evidence>
<comment type="caution">
    <text evidence="7">The sequence shown here is derived from an EMBL/GenBank/DDBJ whole genome shotgun (WGS) entry which is preliminary data.</text>
</comment>
<dbReference type="SUPFAM" id="SSF53807">
    <property type="entry name" value="Helical backbone' metal receptor"/>
    <property type="match status" value="1"/>
</dbReference>
<dbReference type="PANTHER" id="PTHR42953:SF3">
    <property type="entry name" value="HIGH-AFFINITY ZINC UPTAKE SYSTEM PROTEIN ZNUA"/>
    <property type="match status" value="1"/>
</dbReference>
<reference evidence="7" key="2">
    <citation type="submission" date="2020-09" db="EMBL/GenBank/DDBJ databases">
        <authorList>
            <person name="Sun Q."/>
            <person name="Zhou Y."/>
        </authorList>
    </citation>
    <scope>NUCLEOTIDE SEQUENCE</scope>
    <source>
        <strain evidence="7">CGMCC 1.12160</strain>
    </source>
</reference>
<name>A0A917BMG1_9MICO</name>
<evidence type="ECO:0000256" key="3">
    <source>
        <dbReference type="ARBA" id="ARBA00022729"/>
    </source>
</evidence>
<dbReference type="RefSeq" id="WP_188429753.1">
    <property type="nucleotide sequence ID" value="NZ_BAABKH010000001.1"/>
</dbReference>
<evidence type="ECO:0000256" key="4">
    <source>
        <dbReference type="SAM" id="Coils"/>
    </source>
</evidence>
<proteinExistence type="inferred from homology"/>
<protein>
    <submittedName>
        <fullName evidence="7">Zinc ABC transporter substrate-binding protein</fullName>
    </submittedName>
</protein>
<dbReference type="AlphaFoldDB" id="A0A917BMG1"/>
<feature type="compositionally biased region" description="Basic and acidic residues" evidence="5">
    <location>
        <begin position="158"/>
        <end position="169"/>
    </location>
</feature>
<feature type="chain" id="PRO_5039459427" evidence="6">
    <location>
        <begin position="28"/>
        <end position="337"/>
    </location>
</feature>
<dbReference type="Gene3D" id="3.40.50.1980">
    <property type="entry name" value="Nitrogenase molybdenum iron protein domain"/>
    <property type="match status" value="2"/>
</dbReference>
<dbReference type="InterPro" id="IPR050492">
    <property type="entry name" value="Bact_metal-bind_prot9"/>
</dbReference>
<evidence type="ECO:0000313" key="8">
    <source>
        <dbReference type="Proteomes" id="UP000605670"/>
    </source>
</evidence>
<dbReference type="Pfam" id="PF01297">
    <property type="entry name" value="ZnuA"/>
    <property type="match status" value="1"/>
</dbReference>
<dbReference type="InterPro" id="IPR006127">
    <property type="entry name" value="ZnuA-like"/>
</dbReference>
<dbReference type="EMBL" id="BMEM01000002">
    <property type="protein sequence ID" value="GGF49346.1"/>
    <property type="molecule type" value="Genomic_DNA"/>
</dbReference>
<keyword evidence="8" id="KW-1185">Reference proteome</keyword>
<organism evidence="7 8">
    <name type="scientific">Ornithinimicrobium tianjinense</name>
    <dbReference type="NCBI Taxonomy" id="1195761"/>
    <lineage>
        <taxon>Bacteria</taxon>
        <taxon>Bacillati</taxon>
        <taxon>Actinomycetota</taxon>
        <taxon>Actinomycetes</taxon>
        <taxon>Micrococcales</taxon>
        <taxon>Ornithinimicrobiaceae</taxon>
        <taxon>Ornithinimicrobium</taxon>
    </lineage>
</organism>
<feature type="coiled-coil region" evidence="4">
    <location>
        <begin position="196"/>
        <end position="223"/>
    </location>
</feature>
<dbReference type="Proteomes" id="UP000605670">
    <property type="component" value="Unassembled WGS sequence"/>
</dbReference>
<feature type="compositionally biased region" description="Basic and acidic residues" evidence="5">
    <location>
        <begin position="127"/>
        <end position="144"/>
    </location>
</feature>
<feature type="compositionally biased region" description="Acidic residues" evidence="5">
    <location>
        <begin position="145"/>
        <end position="157"/>
    </location>
</feature>
<reference evidence="7" key="1">
    <citation type="journal article" date="2014" name="Int. J. Syst. Evol. Microbiol.">
        <title>Complete genome sequence of Corynebacterium casei LMG S-19264T (=DSM 44701T), isolated from a smear-ripened cheese.</title>
        <authorList>
            <consortium name="US DOE Joint Genome Institute (JGI-PGF)"/>
            <person name="Walter F."/>
            <person name="Albersmeier A."/>
            <person name="Kalinowski J."/>
            <person name="Ruckert C."/>
        </authorList>
    </citation>
    <scope>NUCLEOTIDE SEQUENCE</scope>
    <source>
        <strain evidence="7">CGMCC 1.12160</strain>
    </source>
</reference>
<keyword evidence="4" id="KW-0175">Coiled coil</keyword>
<keyword evidence="3 6" id="KW-0732">Signal</keyword>